<dbReference type="EMBL" id="CP006933">
    <property type="protein sequence ID" value="AIS31377.1"/>
    <property type="molecule type" value="Genomic_DNA"/>
</dbReference>
<dbReference type="Proteomes" id="UP000062768">
    <property type="component" value="Chromosome I"/>
</dbReference>
<evidence type="ECO:0000256" key="4">
    <source>
        <dbReference type="ARBA" id="ARBA00022833"/>
    </source>
</evidence>
<dbReference type="PANTHER" id="PTHR10876:SF0">
    <property type="entry name" value="ZINC FINGER PROTEIN ZPR1"/>
    <property type="match status" value="1"/>
</dbReference>
<dbReference type="InterPro" id="IPR042451">
    <property type="entry name" value="ZPR1_A/B_dom"/>
</dbReference>
<dbReference type="SMART" id="SM00709">
    <property type="entry name" value="Zpr1"/>
    <property type="match status" value="1"/>
</dbReference>
<dbReference type="KEGG" id="mfi:DSM1535_0535"/>
<dbReference type="InterPro" id="IPR004457">
    <property type="entry name" value="Znf_ZPR1"/>
</dbReference>
<dbReference type="Proteomes" id="UP000606900">
    <property type="component" value="Unassembled WGS sequence"/>
</dbReference>
<evidence type="ECO:0000256" key="1">
    <source>
        <dbReference type="ARBA" id="ARBA00008354"/>
    </source>
</evidence>
<reference evidence="9" key="3">
    <citation type="submission" date="2020-10" db="EMBL/GenBank/DDBJ databases">
        <title>Dehalococcoides mccartyi of a TCE/Cr reducing biochatode.</title>
        <authorList>
            <person name="Matturro B."/>
        </authorList>
    </citation>
    <scope>NUCLEOTIDE SEQUENCE</scope>
    <source>
        <strain evidence="9">Bin2</strain>
    </source>
</reference>
<dbReference type="GO" id="GO:0008270">
    <property type="term" value="F:zinc ion binding"/>
    <property type="evidence" value="ECO:0007669"/>
    <property type="project" value="UniProtKB-KW"/>
</dbReference>
<evidence type="ECO:0000313" key="11">
    <source>
        <dbReference type="Proteomes" id="UP000062768"/>
    </source>
</evidence>
<dbReference type="EMBL" id="LN734822">
    <property type="protein sequence ID" value="CEL25227.1"/>
    <property type="molecule type" value="Genomic_DNA"/>
</dbReference>
<reference evidence="6" key="1">
    <citation type="submission" date="2013-12" db="EMBL/GenBank/DDBJ databases">
        <title>The complete genome sequence of Methanobacterium sp. BRM9.</title>
        <authorList>
            <consortium name="Pastoral Greenhouse Gas Research Consortium"/>
            <person name="Kelly W.J."/>
            <person name="Leahy S.C."/>
            <person name="Perry R."/>
            <person name="Li D."/>
            <person name="Altermann E."/>
            <person name="Lambie S.C."/>
            <person name="Attwood G.T."/>
        </authorList>
    </citation>
    <scope>NUCLEOTIDE SEQUENCE [LARGE SCALE GENOMIC DNA]</scope>
    <source>
        <strain evidence="6">BRM9</strain>
    </source>
</reference>
<dbReference type="OrthoDB" id="14924at2157"/>
<dbReference type="InterPro" id="IPR040141">
    <property type="entry name" value="ZPR1"/>
</dbReference>
<dbReference type="NCBIfam" id="TIGR00310">
    <property type="entry name" value="ZPR1_znf"/>
    <property type="match status" value="1"/>
</dbReference>
<keyword evidence="3 6" id="KW-0863">Zinc-finger</keyword>
<dbReference type="Gene3D" id="2.20.25.420">
    <property type="entry name" value="ZPR1, zinc finger domain"/>
    <property type="match status" value="1"/>
</dbReference>
<protein>
    <submittedName>
        <fullName evidence="6 9">ZPR1 zinc-finger domain-containing protein</fullName>
    </submittedName>
    <submittedName>
        <fullName evidence="7">ZPR1-related zinc finger protein</fullName>
    </submittedName>
</protein>
<evidence type="ECO:0000313" key="8">
    <source>
        <dbReference type="EMBL" id="CEL25227.1"/>
    </source>
</evidence>
<dbReference type="RefSeq" id="WP_052399945.1">
    <property type="nucleotide sequence ID" value="NZ_CALCVY010000017.1"/>
</dbReference>
<feature type="domain" description="Zinc finger ZPR1-type" evidence="5">
    <location>
        <begin position="6"/>
        <end position="162"/>
    </location>
</feature>
<dbReference type="InterPro" id="IPR042452">
    <property type="entry name" value="ZPR1_Znf1/2"/>
</dbReference>
<dbReference type="NCBIfam" id="TIGR00340">
    <property type="entry name" value="zpr1_rel"/>
    <property type="match status" value="1"/>
</dbReference>
<dbReference type="Pfam" id="PF22794">
    <property type="entry name" value="jr-ZPR1"/>
    <property type="match status" value="1"/>
</dbReference>
<evidence type="ECO:0000313" key="9">
    <source>
        <dbReference type="EMBL" id="MBF4475615.1"/>
    </source>
</evidence>
<dbReference type="Gene3D" id="2.60.120.1040">
    <property type="entry name" value="ZPR1, A/B domain"/>
    <property type="match status" value="1"/>
</dbReference>
<dbReference type="Pfam" id="PF03367">
    <property type="entry name" value="Zn_ribbon_ZPR1"/>
    <property type="match status" value="1"/>
</dbReference>
<dbReference type="PATRIC" id="fig|2162.10.peg.1660"/>
<evidence type="ECO:0000256" key="2">
    <source>
        <dbReference type="ARBA" id="ARBA00022723"/>
    </source>
</evidence>
<evidence type="ECO:0000256" key="3">
    <source>
        <dbReference type="ARBA" id="ARBA00022771"/>
    </source>
</evidence>
<evidence type="ECO:0000313" key="10">
    <source>
        <dbReference type="Proteomes" id="UP000029661"/>
    </source>
</evidence>
<organism evidence="6 10">
    <name type="scientific">Methanobacterium formicicum</name>
    <dbReference type="NCBI Taxonomy" id="2162"/>
    <lineage>
        <taxon>Archaea</taxon>
        <taxon>Methanobacteriati</taxon>
        <taxon>Methanobacteriota</taxon>
        <taxon>Methanomada group</taxon>
        <taxon>Methanobacteria</taxon>
        <taxon>Methanobacteriales</taxon>
        <taxon>Methanobacteriaceae</taxon>
        <taxon>Methanobacterium</taxon>
    </lineage>
</organism>
<dbReference type="GeneID" id="26739831"/>
<sequence>MSKMLADCPLCNSHQSVEVTTKTEKIPYFGEIMESTMLCSECGFKHADTICIDQKEPVKYTLSVGKENLNSRVVKSQSTTITIPEIGLKVEPGPQSQGYVSNVEGVLNRFEKAVKTALSWAEEDPVKMNAAQILEDLEEVKNGAKKVTMIMEDPFGHSVIVDEAAVKSGLSEEEIKKLKTGFTTFENEELELDRDSE</sequence>
<evidence type="ECO:0000313" key="6">
    <source>
        <dbReference type="EMBL" id="AIS31377.1"/>
    </source>
</evidence>
<keyword evidence="11" id="KW-1185">Reference proteome</keyword>
<accession>A0A089ZBJ3</accession>
<comment type="similarity">
    <text evidence="1">Belongs to the ZPR1 family.</text>
</comment>
<dbReference type="InterPro" id="IPR056180">
    <property type="entry name" value="ZPR1_jr_dom"/>
</dbReference>
<keyword evidence="2" id="KW-0479">Metal-binding</keyword>
<dbReference type="EMBL" id="LN515531">
    <property type="protein sequence ID" value="CEA12896.1"/>
    <property type="molecule type" value="Genomic_DNA"/>
</dbReference>
<reference evidence="8" key="2">
    <citation type="submission" date="2014-09" db="EMBL/GenBank/DDBJ databases">
        <authorList>
            <person name="Bishop-Lilly K.A."/>
            <person name="Broomall S.M."/>
            <person name="Chain P.S."/>
            <person name="Chertkov O."/>
            <person name="Coyne S.R."/>
            <person name="Daligault H.E."/>
            <person name="Davenport K.W."/>
            <person name="Erkkila T."/>
            <person name="Frey K.G."/>
            <person name="Gibbons H.S."/>
            <person name="Gu W."/>
            <person name="Jaissle J."/>
            <person name="Johnson S.L."/>
            <person name="Koroleva G.I."/>
            <person name="Ladner J.T."/>
            <person name="Lo C.-C."/>
            <person name="Minogue T.D."/>
            <person name="Munk C."/>
            <person name="Palacios G.F."/>
            <person name="Redden C.L."/>
            <person name="Rosenzweig C.N."/>
            <person name="Scholz M.B."/>
            <person name="Teshima H."/>
            <person name="Xu Y."/>
        </authorList>
    </citation>
    <scope>NUCLEOTIDE SEQUENCE</scope>
    <source>
        <strain evidence="8">Mb9</strain>
    </source>
</reference>
<dbReference type="PANTHER" id="PTHR10876">
    <property type="entry name" value="ZINC FINGER PROTEIN ZPR1"/>
    <property type="match status" value="1"/>
</dbReference>
<name>A0A089ZBJ3_METFO</name>
<dbReference type="InterPro" id="IPR004470">
    <property type="entry name" value="ZPR1-like_arc"/>
</dbReference>
<gene>
    <name evidence="6" type="ORF">BRM9_0554</name>
    <name evidence="7" type="ORF">DSM1535_0535</name>
    <name evidence="9" type="ORF">ISP06_09160</name>
    <name evidence="8" type="ORF">MB9_1592</name>
</gene>
<dbReference type="EMBL" id="JADIIL010000034">
    <property type="protein sequence ID" value="MBF4475615.1"/>
    <property type="molecule type" value="Genomic_DNA"/>
</dbReference>
<evidence type="ECO:0000313" key="7">
    <source>
        <dbReference type="EMBL" id="CEA12896.1"/>
    </source>
</evidence>
<dbReference type="Proteomes" id="UP000029661">
    <property type="component" value="Chromosome"/>
</dbReference>
<dbReference type="STRING" id="2162.BRM9_0554"/>
<dbReference type="KEGG" id="mfc:BRM9_0554"/>
<dbReference type="AlphaFoldDB" id="A0A089ZBJ3"/>
<evidence type="ECO:0000259" key="5">
    <source>
        <dbReference type="SMART" id="SM00709"/>
    </source>
</evidence>
<keyword evidence="4" id="KW-0862">Zinc</keyword>
<proteinExistence type="inferred from homology"/>